<evidence type="ECO:0000313" key="3">
    <source>
        <dbReference type="EMBL" id="KAG8433867.1"/>
    </source>
</evidence>
<comment type="caution">
    <text evidence="3">The sequence shown here is derived from an EMBL/GenBank/DDBJ whole genome shotgun (WGS) entry which is preliminary data.</text>
</comment>
<dbReference type="OrthoDB" id="6418794at2759"/>
<feature type="transmembrane region" description="Helical" evidence="2">
    <location>
        <begin position="52"/>
        <end position="74"/>
    </location>
</feature>
<gene>
    <name evidence="3" type="ORF">GDO86_012292</name>
</gene>
<dbReference type="Proteomes" id="UP000812440">
    <property type="component" value="Chromosome 7"/>
</dbReference>
<evidence type="ECO:0000313" key="4">
    <source>
        <dbReference type="Proteomes" id="UP000812440"/>
    </source>
</evidence>
<dbReference type="InterPro" id="IPR013783">
    <property type="entry name" value="Ig-like_fold"/>
</dbReference>
<keyword evidence="2" id="KW-0472">Membrane</keyword>
<keyword evidence="2" id="KW-1133">Transmembrane helix</keyword>
<dbReference type="Gene3D" id="2.60.40.10">
    <property type="entry name" value="Immunoglobulins"/>
    <property type="match status" value="1"/>
</dbReference>
<protein>
    <submittedName>
        <fullName evidence="3">Uncharacterized protein</fullName>
    </submittedName>
</protein>
<sequence length="139" mass="15278">MNFMTESDNGTYQCKAENFMGISTYRFELSVKREPVTPESPANKPGLSGGEIAGIVIGVLAGLVLIGVAVFFIVKANKKKSKDKNKTINLRNPAEKTQDDKADELKYAELNFQGKNSPVASTQHIPETEYSTVKTAKHR</sequence>
<reference evidence="3" key="1">
    <citation type="thesis" date="2020" institute="ProQuest LLC" country="789 East Eisenhower Parkway, Ann Arbor, MI, USA">
        <title>Comparative Genomics and Chromosome Evolution.</title>
        <authorList>
            <person name="Mudd A.B."/>
        </authorList>
    </citation>
    <scope>NUCLEOTIDE SEQUENCE</scope>
    <source>
        <strain evidence="3">Female2</strain>
        <tissue evidence="3">Blood</tissue>
    </source>
</reference>
<dbReference type="PANTHER" id="PTHR16861">
    <property type="entry name" value="GLYCOPROTEIN 38"/>
    <property type="match status" value="1"/>
</dbReference>
<proteinExistence type="predicted"/>
<keyword evidence="4" id="KW-1185">Reference proteome</keyword>
<keyword evidence="2" id="KW-0812">Transmembrane</keyword>
<dbReference type="AlphaFoldDB" id="A0A8T2IQM3"/>
<evidence type="ECO:0000256" key="2">
    <source>
        <dbReference type="SAM" id="Phobius"/>
    </source>
</evidence>
<dbReference type="EMBL" id="JAACNH010000008">
    <property type="protein sequence ID" value="KAG8433867.1"/>
    <property type="molecule type" value="Genomic_DNA"/>
</dbReference>
<feature type="region of interest" description="Disordered" evidence="1">
    <location>
        <begin position="79"/>
        <end position="100"/>
    </location>
</feature>
<evidence type="ECO:0000256" key="1">
    <source>
        <dbReference type="SAM" id="MobiDB-lite"/>
    </source>
</evidence>
<dbReference type="SUPFAM" id="SSF48726">
    <property type="entry name" value="Immunoglobulin"/>
    <property type="match status" value="1"/>
</dbReference>
<dbReference type="InterPro" id="IPR036179">
    <property type="entry name" value="Ig-like_dom_sf"/>
</dbReference>
<organism evidence="3 4">
    <name type="scientific">Hymenochirus boettgeri</name>
    <name type="common">Congo dwarf clawed frog</name>
    <dbReference type="NCBI Taxonomy" id="247094"/>
    <lineage>
        <taxon>Eukaryota</taxon>
        <taxon>Metazoa</taxon>
        <taxon>Chordata</taxon>
        <taxon>Craniata</taxon>
        <taxon>Vertebrata</taxon>
        <taxon>Euteleostomi</taxon>
        <taxon>Amphibia</taxon>
        <taxon>Batrachia</taxon>
        <taxon>Anura</taxon>
        <taxon>Pipoidea</taxon>
        <taxon>Pipidae</taxon>
        <taxon>Pipinae</taxon>
        <taxon>Hymenochirus</taxon>
    </lineage>
</organism>
<accession>A0A8T2IQM3</accession>
<name>A0A8T2IQM3_9PIPI</name>
<dbReference type="PANTHER" id="PTHR16861:SF4">
    <property type="entry name" value="SH3 DOMAIN PROTEIN (AFU_ORTHOLOGUE AFUA_1G13610)"/>
    <property type="match status" value="1"/>
</dbReference>
<feature type="region of interest" description="Disordered" evidence="1">
    <location>
        <begin position="114"/>
        <end position="139"/>
    </location>
</feature>